<feature type="transmembrane region" description="Helical" evidence="11">
    <location>
        <begin position="823"/>
        <end position="844"/>
    </location>
</feature>
<comment type="caution">
    <text evidence="12">The sequence shown here is derived from an EMBL/GenBank/DDBJ whole genome shotgun (WGS) entry which is preliminary data.</text>
</comment>
<evidence type="ECO:0000256" key="3">
    <source>
        <dbReference type="ARBA" id="ARBA00022448"/>
    </source>
</evidence>
<evidence type="ECO:0000256" key="5">
    <source>
        <dbReference type="ARBA" id="ARBA00022692"/>
    </source>
</evidence>
<comment type="similarity">
    <text evidence="2">Belongs to the sodium:solute symporter (SSF) (TC 2.A.21) family.</text>
</comment>
<feature type="transmembrane region" description="Helical" evidence="11">
    <location>
        <begin position="740"/>
        <end position="759"/>
    </location>
</feature>
<feature type="transmembrane region" description="Helical" evidence="11">
    <location>
        <begin position="600"/>
        <end position="618"/>
    </location>
</feature>
<evidence type="ECO:0000256" key="2">
    <source>
        <dbReference type="ARBA" id="ARBA00006434"/>
    </source>
</evidence>
<dbReference type="PANTHER" id="PTHR42985:SF40">
    <property type="entry name" value="LD47995P-RELATED"/>
    <property type="match status" value="1"/>
</dbReference>
<reference evidence="12 13" key="1">
    <citation type="submission" date="2019-03" db="EMBL/GenBank/DDBJ databases">
        <title>Genomic Encyclopedia of Type Strains, Phase IV (KMG-IV): sequencing the most valuable type-strain genomes for metagenomic binning, comparative biology and taxonomic classification.</title>
        <authorList>
            <person name="Goeker M."/>
        </authorList>
    </citation>
    <scope>NUCLEOTIDE SEQUENCE [LARGE SCALE GENOMIC DNA]</scope>
    <source>
        <strain evidence="12 13">DSM 21100</strain>
    </source>
</reference>
<accession>A0A4V2UTF6</accession>
<dbReference type="GO" id="GO:0006814">
    <property type="term" value="P:sodium ion transport"/>
    <property type="evidence" value="ECO:0007669"/>
    <property type="project" value="UniProtKB-KW"/>
</dbReference>
<evidence type="ECO:0000313" key="13">
    <source>
        <dbReference type="Proteomes" id="UP000295807"/>
    </source>
</evidence>
<keyword evidence="8" id="KW-0406">Ion transport</keyword>
<dbReference type="Pfam" id="PF24996">
    <property type="entry name" value="NANM"/>
    <property type="match status" value="2"/>
</dbReference>
<evidence type="ECO:0000256" key="1">
    <source>
        <dbReference type="ARBA" id="ARBA00004651"/>
    </source>
</evidence>
<dbReference type="CDD" id="cd11495">
    <property type="entry name" value="SLC5sbd_NIS-like_u3"/>
    <property type="match status" value="1"/>
</dbReference>
<dbReference type="PANTHER" id="PTHR42985">
    <property type="entry name" value="SODIUM-COUPLED MONOCARBOXYLATE TRANSPORTER"/>
    <property type="match status" value="1"/>
</dbReference>
<dbReference type="NCBIfam" id="TIGR00813">
    <property type="entry name" value="sss"/>
    <property type="match status" value="1"/>
</dbReference>
<keyword evidence="9 11" id="KW-0472">Membrane</keyword>
<dbReference type="OrthoDB" id="9803597at2"/>
<organism evidence="12 13">
    <name type="scientific">Anseongella ginsenosidimutans</name>
    <dbReference type="NCBI Taxonomy" id="496056"/>
    <lineage>
        <taxon>Bacteria</taxon>
        <taxon>Pseudomonadati</taxon>
        <taxon>Bacteroidota</taxon>
        <taxon>Sphingobacteriia</taxon>
        <taxon>Sphingobacteriales</taxon>
        <taxon>Sphingobacteriaceae</taxon>
        <taxon>Anseongella</taxon>
    </lineage>
</organism>
<keyword evidence="7" id="KW-0915">Sodium</keyword>
<keyword evidence="3" id="KW-0813">Transport</keyword>
<protein>
    <submittedName>
        <fullName evidence="12">SSS family transporter</fullName>
    </submittedName>
</protein>
<gene>
    <name evidence="12" type="ORF">EDD80_11053</name>
</gene>
<evidence type="ECO:0000256" key="8">
    <source>
        <dbReference type="ARBA" id="ARBA00023065"/>
    </source>
</evidence>
<keyword evidence="5 11" id="KW-0812">Transmembrane</keyword>
<dbReference type="Gene3D" id="2.120.10.80">
    <property type="entry name" value="Kelch-type beta propeller"/>
    <property type="match status" value="1"/>
</dbReference>
<evidence type="ECO:0000256" key="11">
    <source>
        <dbReference type="SAM" id="Phobius"/>
    </source>
</evidence>
<evidence type="ECO:0000256" key="6">
    <source>
        <dbReference type="ARBA" id="ARBA00022989"/>
    </source>
</evidence>
<feature type="transmembrane region" description="Helical" evidence="11">
    <location>
        <begin position="550"/>
        <end position="570"/>
    </location>
</feature>
<name>A0A4V2UTF6_9SPHI</name>
<dbReference type="InterPro" id="IPR038377">
    <property type="entry name" value="Na/Glc_symporter_sf"/>
</dbReference>
<dbReference type="InterPro" id="IPR051163">
    <property type="entry name" value="Sodium:Solute_Symporter_SSF"/>
</dbReference>
<dbReference type="AlphaFoldDB" id="A0A4V2UTF6"/>
<dbReference type="RefSeq" id="WP_132129974.1">
    <property type="nucleotide sequence ID" value="NZ_CP042432.1"/>
</dbReference>
<proteinExistence type="inferred from homology"/>
<keyword evidence="6 11" id="KW-1133">Transmembrane helix</keyword>
<evidence type="ECO:0000256" key="4">
    <source>
        <dbReference type="ARBA" id="ARBA00022475"/>
    </source>
</evidence>
<sequence>MQRFTNRTIPFLFMLMTFLFPAKSLLAGDGKPQQLFSWDQLPSIPDSVGLAGPFGGIANGALLIAGGANFPAGMPWDGGVKAWHDAVYVLESPTSEWELAGRLPHPLAYGVSVSTSRGLLCIGGGDSARHYSDVFLLKWENGNLETVEMPALPEPMAFGSGVQIGSKVYVAGGLSAPGAPEPMKTFWVLDMAASAGNMEWKQLESWPGTARMLSVAGTQEDDFFLISGANLVPDASGGPVREFLKDAYRYDTETGTWTRIADLPRAAVAAANPAVNLGQAHLLVFGGDDGSLFFRQQELKDDHPGFSSDILAYHTVTDTWVAMGEIEAGIPPVTTVTARWNGQIIIPSGEIRPGVRSPSVLAATPLEKRAGFALLDISILVVYFIILIGIGIYYASRERSTNDYFLGGNRIPWWAAGLSIFGTQLSAITFLSIPAKTYESDWVFFFVNMTIVAVAPIIIYRYLPFFHKLKITSAYEYLEKRFSLPVRLIGGLSFLLFQFGRMGIVIFLPSLALNAVMDINIFLCIVLIGGLSMIYTFLGGIEADIWNDVFQVVLLLGGALLSLVLIATQVDGGISTIVSTGMEAGKFKMANFSWDITTDALWVVIIGSFFGNMVSYTSDQAVVQRYLTTETPEKAAKSIWTNAILTIPATVIFFSVGTALWVFYKTKPELLDPMSQSDDIFPWFIAQQLPPGVSGLVIAGVFAAAMSTLDSSMNSMSAVITTDFYKRLKPGATDKQHLKVARYVTLALGLVGITAAIYMAMLDSASMWDQYLKVVGLFGGGLAGMFLAGVFTRRIHAAGILTGFFTSAIVLLLVQTYTDIHFFLYAAIGMLTCFAVGWLVSMIVPGKIADEQYTYRSLK</sequence>
<evidence type="ECO:0000256" key="9">
    <source>
        <dbReference type="ARBA" id="ARBA00023136"/>
    </source>
</evidence>
<dbReference type="InterPro" id="IPR001734">
    <property type="entry name" value="Na/solute_symporter"/>
</dbReference>
<dbReference type="SUPFAM" id="SSF117281">
    <property type="entry name" value="Kelch motif"/>
    <property type="match status" value="1"/>
</dbReference>
<feature type="transmembrane region" description="Helical" evidence="11">
    <location>
        <begin position="684"/>
        <end position="706"/>
    </location>
</feature>
<dbReference type="Proteomes" id="UP000295807">
    <property type="component" value="Unassembled WGS sequence"/>
</dbReference>
<dbReference type="GO" id="GO:0005886">
    <property type="term" value="C:plasma membrane"/>
    <property type="evidence" value="ECO:0007669"/>
    <property type="project" value="UniProtKB-SubCell"/>
</dbReference>
<feature type="transmembrane region" description="Helical" evidence="11">
    <location>
        <begin position="411"/>
        <end position="430"/>
    </location>
</feature>
<keyword evidence="13" id="KW-1185">Reference proteome</keyword>
<dbReference type="Gene3D" id="1.20.1730.10">
    <property type="entry name" value="Sodium/glucose cotransporter"/>
    <property type="match status" value="1"/>
</dbReference>
<dbReference type="PROSITE" id="PS50283">
    <property type="entry name" value="NA_SOLUT_SYMP_3"/>
    <property type="match status" value="1"/>
</dbReference>
<feature type="transmembrane region" description="Helical" evidence="11">
    <location>
        <begin position="519"/>
        <end position="538"/>
    </location>
</feature>
<evidence type="ECO:0000313" key="12">
    <source>
        <dbReference type="EMBL" id="TCS85855.1"/>
    </source>
</evidence>
<feature type="transmembrane region" description="Helical" evidence="11">
    <location>
        <begin position="798"/>
        <end position="817"/>
    </location>
</feature>
<feature type="transmembrane region" description="Helical" evidence="11">
    <location>
        <begin position="484"/>
        <end position="507"/>
    </location>
</feature>
<dbReference type="InterPro" id="IPR056734">
    <property type="entry name" value="NANM"/>
</dbReference>
<dbReference type="EMBL" id="SMAD01000010">
    <property type="protein sequence ID" value="TCS85855.1"/>
    <property type="molecule type" value="Genomic_DNA"/>
</dbReference>
<evidence type="ECO:0000256" key="10">
    <source>
        <dbReference type="ARBA" id="ARBA00023201"/>
    </source>
</evidence>
<dbReference type="GO" id="GO:0015293">
    <property type="term" value="F:symporter activity"/>
    <property type="evidence" value="ECO:0007669"/>
    <property type="project" value="TreeGrafter"/>
</dbReference>
<keyword evidence="4" id="KW-1003">Cell membrane</keyword>
<dbReference type="InterPro" id="IPR015915">
    <property type="entry name" value="Kelch-typ_b-propeller"/>
</dbReference>
<comment type="subcellular location">
    <subcellularLocation>
        <location evidence="1">Cell membrane</location>
        <topology evidence="1">Multi-pass membrane protein</topology>
    </subcellularLocation>
</comment>
<feature type="transmembrane region" description="Helical" evidence="11">
    <location>
        <begin position="372"/>
        <end position="395"/>
    </location>
</feature>
<feature type="transmembrane region" description="Helical" evidence="11">
    <location>
        <begin position="771"/>
        <end position="791"/>
    </location>
</feature>
<feature type="transmembrane region" description="Helical" evidence="11">
    <location>
        <begin position="639"/>
        <end position="664"/>
    </location>
</feature>
<evidence type="ECO:0000256" key="7">
    <source>
        <dbReference type="ARBA" id="ARBA00023053"/>
    </source>
</evidence>
<keyword evidence="10" id="KW-0739">Sodium transport</keyword>
<feature type="transmembrane region" description="Helical" evidence="11">
    <location>
        <begin position="442"/>
        <end position="463"/>
    </location>
</feature>
<dbReference type="Pfam" id="PF00474">
    <property type="entry name" value="SSF"/>
    <property type="match status" value="1"/>
</dbReference>